<dbReference type="AlphaFoldDB" id="X6P166"/>
<dbReference type="EMBL" id="ASPP01004667">
    <property type="protein sequence ID" value="ETO31819.1"/>
    <property type="molecule type" value="Genomic_DNA"/>
</dbReference>
<feature type="non-terminal residue" evidence="2">
    <location>
        <position position="1"/>
    </location>
</feature>
<protein>
    <submittedName>
        <fullName evidence="2">Uncharacterized protein</fullName>
    </submittedName>
</protein>
<comment type="caution">
    <text evidence="2">The sequence shown here is derived from an EMBL/GenBank/DDBJ whole genome shotgun (WGS) entry which is preliminary data.</text>
</comment>
<dbReference type="Proteomes" id="UP000023152">
    <property type="component" value="Unassembled WGS sequence"/>
</dbReference>
<sequence>HKTTTSQIHDKCEDVFLLPVNCATDDESDVDNVNTSVATADDHHQDGDANINHKANDNNNNNNNNNNDNRKLSEELKGFHFDHEWANDERTDPLNLYV</sequence>
<name>X6P166_RETFI</name>
<evidence type="ECO:0000256" key="1">
    <source>
        <dbReference type="SAM" id="MobiDB-lite"/>
    </source>
</evidence>
<gene>
    <name evidence="2" type="ORF">RFI_05298</name>
</gene>
<evidence type="ECO:0000313" key="2">
    <source>
        <dbReference type="EMBL" id="ETO31819.1"/>
    </source>
</evidence>
<reference evidence="2 3" key="1">
    <citation type="journal article" date="2013" name="Curr. Biol.">
        <title>The Genome of the Foraminiferan Reticulomyxa filosa.</title>
        <authorList>
            <person name="Glockner G."/>
            <person name="Hulsmann N."/>
            <person name="Schleicher M."/>
            <person name="Noegel A.A."/>
            <person name="Eichinger L."/>
            <person name="Gallinger C."/>
            <person name="Pawlowski J."/>
            <person name="Sierra R."/>
            <person name="Euteneuer U."/>
            <person name="Pillet L."/>
            <person name="Moustafa A."/>
            <person name="Platzer M."/>
            <person name="Groth M."/>
            <person name="Szafranski K."/>
            <person name="Schliwa M."/>
        </authorList>
    </citation>
    <scope>NUCLEOTIDE SEQUENCE [LARGE SCALE GENOMIC DNA]</scope>
</reference>
<accession>X6P166</accession>
<feature type="region of interest" description="Disordered" evidence="1">
    <location>
        <begin position="36"/>
        <end position="74"/>
    </location>
</feature>
<organism evidence="2 3">
    <name type="scientific">Reticulomyxa filosa</name>
    <dbReference type="NCBI Taxonomy" id="46433"/>
    <lineage>
        <taxon>Eukaryota</taxon>
        <taxon>Sar</taxon>
        <taxon>Rhizaria</taxon>
        <taxon>Retaria</taxon>
        <taxon>Foraminifera</taxon>
        <taxon>Monothalamids</taxon>
        <taxon>Reticulomyxidae</taxon>
        <taxon>Reticulomyxa</taxon>
    </lineage>
</organism>
<keyword evidence="3" id="KW-1185">Reference proteome</keyword>
<evidence type="ECO:0000313" key="3">
    <source>
        <dbReference type="Proteomes" id="UP000023152"/>
    </source>
</evidence>
<feature type="compositionally biased region" description="Low complexity" evidence="1">
    <location>
        <begin position="57"/>
        <end position="67"/>
    </location>
</feature>
<proteinExistence type="predicted"/>